<feature type="compositionally biased region" description="Basic and acidic residues" evidence="1">
    <location>
        <begin position="34"/>
        <end position="49"/>
    </location>
</feature>
<feature type="region of interest" description="Disordered" evidence="1">
    <location>
        <begin position="34"/>
        <end position="63"/>
    </location>
</feature>
<gene>
    <name evidence="2" type="ORF">MUA00_03100</name>
</gene>
<name>A0A9X2W4W5_9ENTR</name>
<dbReference type="Proteomes" id="UP001150641">
    <property type="component" value="Unassembled WGS sequence"/>
</dbReference>
<evidence type="ECO:0000313" key="2">
    <source>
        <dbReference type="EMBL" id="MCT4700795.1"/>
    </source>
</evidence>
<reference evidence="2" key="1">
    <citation type="submission" date="2022-03" db="EMBL/GenBank/DDBJ databases">
        <title>Proposal of a novel genus Dryocolo and two novel species.</title>
        <authorList>
            <person name="Maddock D.W."/>
            <person name="Brady C.L."/>
            <person name="Denman S."/>
            <person name="Arnold D."/>
        </authorList>
    </citation>
    <scope>NUCLEOTIDE SEQUENCE</scope>
    <source>
        <strain evidence="2">H6W4</strain>
    </source>
</reference>
<evidence type="ECO:0000313" key="3">
    <source>
        <dbReference type="Proteomes" id="UP001150641"/>
    </source>
</evidence>
<organism evidence="2 3">
    <name type="scientific">Dryocola boscaweniae</name>
    <dbReference type="NCBI Taxonomy" id="2925397"/>
    <lineage>
        <taxon>Bacteria</taxon>
        <taxon>Pseudomonadati</taxon>
        <taxon>Pseudomonadota</taxon>
        <taxon>Gammaproteobacteria</taxon>
        <taxon>Enterobacterales</taxon>
        <taxon>Enterobacteriaceae</taxon>
        <taxon>Dryocola</taxon>
    </lineage>
</organism>
<comment type="caution">
    <text evidence="2">The sequence shown here is derived from an EMBL/GenBank/DDBJ whole genome shotgun (WGS) entry which is preliminary data.</text>
</comment>
<dbReference type="RefSeq" id="WP_271121691.1">
    <property type="nucleotide sequence ID" value="NZ_JALHAN010000056.1"/>
</dbReference>
<dbReference type="AlphaFoldDB" id="A0A9X2W4W5"/>
<keyword evidence="3" id="KW-1185">Reference proteome</keyword>
<accession>A0A9X2W4W5</accession>
<dbReference type="EMBL" id="JALHAP010000069">
    <property type="protein sequence ID" value="MCT4700795.1"/>
    <property type="molecule type" value="Genomic_DNA"/>
</dbReference>
<protein>
    <submittedName>
        <fullName evidence="2">Uncharacterized protein</fullName>
    </submittedName>
</protein>
<proteinExistence type="predicted"/>
<sequence>MESILKLLPSGSVANKPEAIRMLFTLAEELAVEPEKQKKSKLTPEERQQKNIAEGRPAKSHFPWTEEERHRLEESYNQNAAIEAPGTQFERSPRAVAIQLEKMGLITAEELMAYT</sequence>
<evidence type="ECO:0000256" key="1">
    <source>
        <dbReference type="SAM" id="MobiDB-lite"/>
    </source>
</evidence>